<dbReference type="EMBL" id="JAENHL010000004">
    <property type="protein sequence ID" value="MBK1865340.1"/>
    <property type="molecule type" value="Genomic_DNA"/>
</dbReference>
<dbReference type="Proteomes" id="UP000616151">
    <property type="component" value="Unassembled WGS sequence"/>
</dbReference>
<protein>
    <submittedName>
        <fullName evidence="1">Cupin domain-containing protein</fullName>
    </submittedName>
</protein>
<name>A0ACC5QY69_9HYPH</name>
<comment type="caution">
    <text evidence="1">The sequence shown here is derived from an EMBL/GenBank/DDBJ whole genome shotgun (WGS) entry which is preliminary data.</text>
</comment>
<keyword evidence="2" id="KW-1185">Reference proteome</keyword>
<gene>
    <name evidence="1" type="ORF">JHL16_03165</name>
</gene>
<evidence type="ECO:0000313" key="1">
    <source>
        <dbReference type="EMBL" id="MBK1865340.1"/>
    </source>
</evidence>
<accession>A0ACC5QY69</accession>
<evidence type="ECO:0000313" key="2">
    <source>
        <dbReference type="Proteomes" id="UP000616151"/>
    </source>
</evidence>
<reference evidence="1" key="1">
    <citation type="submission" date="2021-01" db="EMBL/GenBank/DDBJ databases">
        <authorList>
            <person name="Sun Q."/>
        </authorList>
    </citation>
    <scope>NUCLEOTIDE SEQUENCE</scope>
    <source>
        <strain evidence="1">YIM B02566</strain>
    </source>
</reference>
<organism evidence="1 2">
    <name type="scientific">Taklimakanibacter albus</name>
    <dbReference type="NCBI Taxonomy" id="2800327"/>
    <lineage>
        <taxon>Bacteria</taxon>
        <taxon>Pseudomonadati</taxon>
        <taxon>Pseudomonadota</taxon>
        <taxon>Alphaproteobacteria</taxon>
        <taxon>Hyphomicrobiales</taxon>
        <taxon>Aestuariivirgaceae</taxon>
        <taxon>Taklimakanibacter</taxon>
    </lineage>
</organism>
<sequence length="168" mass="17689">MKISALNFADDGDIPNHPRWPMIVYQGVIGADVADAARAFELLFARHGWGDGWRNGIFAFPHYHSNAHEVLGIAAGEALVRFGGASGQEVKVTKGDAVLLPAGTGHQRLSASGDLLVIGAYPPGARCDLKRAGEADKAQIRARIGKVARPAQDPIAGNSGPAVTMWEG</sequence>
<proteinExistence type="predicted"/>